<proteinExistence type="predicted"/>
<dbReference type="Gene3D" id="2.60.40.4070">
    <property type="match status" value="1"/>
</dbReference>
<sequence>SVASFTTPTVDGSVDFIFGLIVSDGELDSDPDSVTITVFHTNISPVANAGPDQTIMENELVILDGTGSSDFENVNLSYSWTAPVNIELDDPTQSSPTFISPEVSDSTFLLFTLIVSDGELESDPDSVTVTILNSLGFISNIFLAEFELRQPFPNPFNPTTTIQFNVPAMDTRHVISLSVFDIAGSMVETLVNGTLESGQYEIQWDASQHASGIYFLKMESGPSIGQGRGYIKKQKMILMK</sequence>
<dbReference type="EMBL" id="UINC01074676">
    <property type="protein sequence ID" value="SVC12102.1"/>
    <property type="molecule type" value="Genomic_DNA"/>
</dbReference>
<accession>A0A382JL75</accession>
<name>A0A382JL75_9ZZZZ</name>
<dbReference type="InterPro" id="IPR033131">
    <property type="entry name" value="Pectinesterase_Asp_AS"/>
</dbReference>
<feature type="domain" description="Secretion system C-terminal sorting" evidence="1">
    <location>
        <begin position="152"/>
        <end position="221"/>
    </location>
</feature>
<dbReference type="Gene3D" id="2.60.40.10">
    <property type="entry name" value="Immunoglobulins"/>
    <property type="match status" value="1"/>
</dbReference>
<dbReference type="NCBIfam" id="TIGR04183">
    <property type="entry name" value="Por_Secre_tail"/>
    <property type="match status" value="1"/>
</dbReference>
<reference evidence="2" key="1">
    <citation type="submission" date="2018-05" db="EMBL/GenBank/DDBJ databases">
        <authorList>
            <person name="Lanie J.A."/>
            <person name="Ng W.-L."/>
            <person name="Kazmierczak K.M."/>
            <person name="Andrzejewski T.M."/>
            <person name="Davidsen T.M."/>
            <person name="Wayne K.J."/>
            <person name="Tettelin H."/>
            <person name="Glass J.I."/>
            <person name="Rusch D."/>
            <person name="Podicherti R."/>
            <person name="Tsui H.-C.T."/>
            <person name="Winkler M.E."/>
        </authorList>
    </citation>
    <scope>NUCLEOTIDE SEQUENCE</scope>
</reference>
<dbReference type="Pfam" id="PF22352">
    <property type="entry name" value="K319L-like_PKD"/>
    <property type="match status" value="1"/>
</dbReference>
<gene>
    <name evidence="2" type="ORF">METZ01_LOCUS264956</name>
</gene>
<dbReference type="InterPro" id="IPR026444">
    <property type="entry name" value="Secre_tail"/>
</dbReference>
<evidence type="ECO:0000259" key="1">
    <source>
        <dbReference type="Pfam" id="PF18962"/>
    </source>
</evidence>
<feature type="non-terminal residue" evidence="2">
    <location>
        <position position="1"/>
    </location>
</feature>
<dbReference type="PROSITE" id="PS00503">
    <property type="entry name" value="PECTINESTERASE_2"/>
    <property type="match status" value="1"/>
</dbReference>
<dbReference type="AlphaFoldDB" id="A0A382JL75"/>
<organism evidence="2">
    <name type="scientific">marine metagenome</name>
    <dbReference type="NCBI Taxonomy" id="408172"/>
    <lineage>
        <taxon>unclassified sequences</taxon>
        <taxon>metagenomes</taxon>
        <taxon>ecological metagenomes</taxon>
    </lineage>
</organism>
<dbReference type="Pfam" id="PF18962">
    <property type="entry name" value="Por_Secre_tail"/>
    <property type="match status" value="1"/>
</dbReference>
<evidence type="ECO:0000313" key="2">
    <source>
        <dbReference type="EMBL" id="SVC12102.1"/>
    </source>
</evidence>
<dbReference type="InterPro" id="IPR013783">
    <property type="entry name" value="Ig-like_fold"/>
</dbReference>
<protein>
    <recommendedName>
        <fullName evidence="1">Secretion system C-terminal sorting domain-containing protein</fullName>
    </recommendedName>
</protein>